<name>A0AAF1BJY8_9TREE</name>
<evidence type="ECO:0000313" key="2">
    <source>
        <dbReference type="Proteomes" id="UP000827549"/>
    </source>
</evidence>
<dbReference type="InterPro" id="IPR023159">
    <property type="entry name" value="SO1590-like_sf"/>
</dbReference>
<dbReference type="Pfam" id="PF11528">
    <property type="entry name" value="DUF3224"/>
    <property type="match status" value="1"/>
</dbReference>
<evidence type="ECO:0008006" key="3">
    <source>
        <dbReference type="Google" id="ProtNLM"/>
    </source>
</evidence>
<evidence type="ECO:0000313" key="1">
    <source>
        <dbReference type="EMBL" id="WOO83307.1"/>
    </source>
</evidence>
<dbReference type="RefSeq" id="XP_062629333.1">
    <property type="nucleotide sequence ID" value="XM_062773349.1"/>
</dbReference>
<dbReference type="AlphaFoldDB" id="A0AAF1BJY8"/>
<dbReference type="GeneID" id="87810011"/>
<dbReference type="EMBL" id="CP086718">
    <property type="protein sequence ID" value="WOO83307.1"/>
    <property type="molecule type" value="Genomic_DNA"/>
</dbReference>
<sequence>MPTHITTTFDFDRIAFHTITSEHGSTRLPGAMTTEAEFKGAEMAGKAVTHFATIAYGPDDGDKAFHGISVFTGSILGKAGSVAFTIAGQVPNGTELVETDYVLLPSSASGELKGIKGTGRAVGAPGQQEGIVVTFDVEFA</sequence>
<dbReference type="Gene3D" id="2.40.350.10">
    <property type="entry name" value="SO1590-like"/>
    <property type="match status" value="1"/>
</dbReference>
<accession>A0AAF1BJY8</accession>
<protein>
    <recommendedName>
        <fullName evidence="3">DUF3224 domain-containing protein</fullName>
    </recommendedName>
</protein>
<gene>
    <name evidence="1" type="ORF">LOC62_05G006836</name>
</gene>
<organism evidence="1 2">
    <name type="scientific">Vanrija pseudolonga</name>
    <dbReference type="NCBI Taxonomy" id="143232"/>
    <lineage>
        <taxon>Eukaryota</taxon>
        <taxon>Fungi</taxon>
        <taxon>Dikarya</taxon>
        <taxon>Basidiomycota</taxon>
        <taxon>Agaricomycotina</taxon>
        <taxon>Tremellomycetes</taxon>
        <taxon>Trichosporonales</taxon>
        <taxon>Trichosporonaceae</taxon>
        <taxon>Vanrija</taxon>
    </lineage>
</organism>
<proteinExistence type="predicted"/>
<dbReference type="InterPro" id="IPR021607">
    <property type="entry name" value="DUF3224"/>
</dbReference>
<dbReference type="SUPFAM" id="SSF159238">
    <property type="entry name" value="SO1590-like"/>
    <property type="match status" value="1"/>
</dbReference>
<reference evidence="1" key="1">
    <citation type="submission" date="2023-10" db="EMBL/GenBank/DDBJ databases">
        <authorList>
            <person name="Noh H."/>
        </authorList>
    </citation>
    <scope>NUCLEOTIDE SEQUENCE</scope>
    <source>
        <strain evidence="1">DUCC4014</strain>
    </source>
</reference>
<dbReference type="Proteomes" id="UP000827549">
    <property type="component" value="Chromosome 5"/>
</dbReference>
<keyword evidence="2" id="KW-1185">Reference proteome</keyword>